<accession>A0ACB9R6F1</accession>
<organism evidence="1 2">
    <name type="scientific">Melastoma candidum</name>
    <dbReference type="NCBI Taxonomy" id="119954"/>
    <lineage>
        <taxon>Eukaryota</taxon>
        <taxon>Viridiplantae</taxon>
        <taxon>Streptophyta</taxon>
        <taxon>Embryophyta</taxon>
        <taxon>Tracheophyta</taxon>
        <taxon>Spermatophyta</taxon>
        <taxon>Magnoliopsida</taxon>
        <taxon>eudicotyledons</taxon>
        <taxon>Gunneridae</taxon>
        <taxon>Pentapetalae</taxon>
        <taxon>rosids</taxon>
        <taxon>malvids</taxon>
        <taxon>Myrtales</taxon>
        <taxon>Melastomataceae</taxon>
        <taxon>Melastomatoideae</taxon>
        <taxon>Melastomateae</taxon>
        <taxon>Melastoma</taxon>
    </lineage>
</organism>
<evidence type="ECO:0000313" key="1">
    <source>
        <dbReference type="EMBL" id="KAI4374469.1"/>
    </source>
</evidence>
<protein>
    <submittedName>
        <fullName evidence="1">Uncharacterized protein</fullName>
    </submittedName>
</protein>
<dbReference type="Proteomes" id="UP001057402">
    <property type="component" value="Chromosome 4"/>
</dbReference>
<proteinExistence type="predicted"/>
<gene>
    <name evidence="1" type="ORF">MLD38_012460</name>
</gene>
<sequence length="166" mass="18277">MMRAGVGGSGGVSRRDVHRGEPDEDGTSAREEERGGAEDRVSNDLREMISSHPLYDKLVGIHLDCLKQAGGVGNLDASLEITTQLQQHDSREPDRNLPQHISDLDQFMESYCFVLSKLREAMEEPQAEATSFVDEMHSRLDEIVKSLAGERPPRSSPSHFSGNASS</sequence>
<dbReference type="EMBL" id="CM042883">
    <property type="protein sequence ID" value="KAI4374469.1"/>
    <property type="molecule type" value="Genomic_DNA"/>
</dbReference>
<evidence type="ECO:0000313" key="2">
    <source>
        <dbReference type="Proteomes" id="UP001057402"/>
    </source>
</evidence>
<name>A0ACB9R6F1_9MYRT</name>
<comment type="caution">
    <text evidence="1">The sequence shown here is derived from an EMBL/GenBank/DDBJ whole genome shotgun (WGS) entry which is preliminary data.</text>
</comment>
<keyword evidence="2" id="KW-1185">Reference proteome</keyword>
<reference evidence="2" key="1">
    <citation type="journal article" date="2023" name="Front. Plant Sci.">
        <title>Chromosomal-level genome assembly of Melastoma candidum provides insights into trichome evolution.</title>
        <authorList>
            <person name="Zhong Y."/>
            <person name="Wu W."/>
            <person name="Sun C."/>
            <person name="Zou P."/>
            <person name="Liu Y."/>
            <person name="Dai S."/>
            <person name="Zhou R."/>
        </authorList>
    </citation>
    <scope>NUCLEOTIDE SEQUENCE [LARGE SCALE GENOMIC DNA]</scope>
</reference>